<organism evidence="6 7">
    <name type="scientific">Podospora didyma</name>
    <dbReference type="NCBI Taxonomy" id="330526"/>
    <lineage>
        <taxon>Eukaryota</taxon>
        <taxon>Fungi</taxon>
        <taxon>Dikarya</taxon>
        <taxon>Ascomycota</taxon>
        <taxon>Pezizomycotina</taxon>
        <taxon>Sordariomycetes</taxon>
        <taxon>Sordariomycetidae</taxon>
        <taxon>Sordariales</taxon>
        <taxon>Podosporaceae</taxon>
        <taxon>Podospora</taxon>
    </lineage>
</organism>
<keyword evidence="3" id="KW-0343">GTPase activation</keyword>
<feature type="region of interest" description="Disordered" evidence="5">
    <location>
        <begin position="1"/>
        <end position="29"/>
    </location>
</feature>
<dbReference type="GO" id="GO:0005094">
    <property type="term" value="F:Rho GDP-dissociation inhibitor activity"/>
    <property type="evidence" value="ECO:0007669"/>
    <property type="project" value="InterPro"/>
</dbReference>
<evidence type="ECO:0000256" key="1">
    <source>
        <dbReference type="ARBA" id="ARBA00004496"/>
    </source>
</evidence>
<dbReference type="GO" id="GO:0007266">
    <property type="term" value="P:Rho protein signal transduction"/>
    <property type="evidence" value="ECO:0007669"/>
    <property type="project" value="InterPro"/>
</dbReference>
<evidence type="ECO:0000256" key="5">
    <source>
        <dbReference type="SAM" id="MobiDB-lite"/>
    </source>
</evidence>
<dbReference type="InterPro" id="IPR014756">
    <property type="entry name" value="Ig_E-set"/>
</dbReference>
<sequence length="290" mass="32096">MGQRPAHPSRSVSFADGEREGTAAGRPYGALPRTLERVPSGVTDGILMSPYTRYGSPHPCLIREVRELMNGLDRESELDSGLCSQLGETAEIPAPGLLGQIRAKLAFLRDRLRAKKANWKKRPDANDESLQRYKESLGLTGGNDLSDPNDPRACIILSLSMEAEGRDPVVIDLSTPGSEAELKKQPFKIKEGAKFTMTAKFKVQHNILSGLKYVQLVKRKGITVNKTSEMIGSFAPCTDKKPFYTKTFNEEEAPSGMLARGNYTAISTFVDDDKKTHLKFEWAFSIGKDW</sequence>
<keyword evidence="4" id="KW-0963">Cytoplasm</keyword>
<evidence type="ECO:0000256" key="2">
    <source>
        <dbReference type="ARBA" id="ARBA00009758"/>
    </source>
</evidence>
<dbReference type="PRINTS" id="PR00492">
    <property type="entry name" value="RHOGDI"/>
</dbReference>
<dbReference type="AlphaFoldDB" id="A0AAE0U3B3"/>
<reference evidence="6" key="2">
    <citation type="submission" date="2023-06" db="EMBL/GenBank/DDBJ databases">
        <authorList>
            <consortium name="Lawrence Berkeley National Laboratory"/>
            <person name="Haridas S."/>
            <person name="Hensen N."/>
            <person name="Bonometti L."/>
            <person name="Westerberg I."/>
            <person name="Brannstrom I.O."/>
            <person name="Guillou S."/>
            <person name="Cros-Aarteil S."/>
            <person name="Calhoun S."/>
            <person name="Kuo A."/>
            <person name="Mondo S."/>
            <person name="Pangilinan J."/>
            <person name="Riley R."/>
            <person name="LaButti K."/>
            <person name="Andreopoulos B."/>
            <person name="Lipzen A."/>
            <person name="Chen C."/>
            <person name="Yanf M."/>
            <person name="Daum C."/>
            <person name="Ng V."/>
            <person name="Clum A."/>
            <person name="Steindorff A."/>
            <person name="Ohm R."/>
            <person name="Martin F."/>
            <person name="Silar P."/>
            <person name="Natvig D."/>
            <person name="Lalanne C."/>
            <person name="Gautier V."/>
            <person name="Ament-velasquez S.L."/>
            <person name="Kruys A."/>
            <person name="Hutchinson M.I."/>
            <person name="Powell A.J."/>
            <person name="Barry K."/>
            <person name="Miller A.N."/>
            <person name="Grigoriev I.V."/>
            <person name="Debuchy R."/>
            <person name="Gladieux P."/>
            <person name="Thoren M.H."/>
            <person name="Johannesson H."/>
        </authorList>
    </citation>
    <scope>NUCLEOTIDE SEQUENCE</scope>
    <source>
        <strain evidence="6">CBS 232.78</strain>
    </source>
</reference>
<evidence type="ECO:0000256" key="4">
    <source>
        <dbReference type="ARBA" id="ARBA00022490"/>
    </source>
</evidence>
<dbReference type="GO" id="GO:0005829">
    <property type="term" value="C:cytosol"/>
    <property type="evidence" value="ECO:0007669"/>
    <property type="project" value="TreeGrafter"/>
</dbReference>
<dbReference type="InterPro" id="IPR000406">
    <property type="entry name" value="Rho_GDI"/>
</dbReference>
<comment type="caution">
    <text evidence="6">The sequence shown here is derived from an EMBL/GenBank/DDBJ whole genome shotgun (WGS) entry which is preliminary data.</text>
</comment>
<evidence type="ECO:0000256" key="3">
    <source>
        <dbReference type="ARBA" id="ARBA00022468"/>
    </source>
</evidence>
<dbReference type="SUPFAM" id="SSF81296">
    <property type="entry name" value="E set domains"/>
    <property type="match status" value="1"/>
</dbReference>
<keyword evidence="7" id="KW-1185">Reference proteome</keyword>
<comment type="subcellular location">
    <subcellularLocation>
        <location evidence="1">Cytoplasm</location>
    </subcellularLocation>
</comment>
<protein>
    <submittedName>
        <fullName evidence="6">Immunoglobulin E-set</fullName>
    </submittedName>
</protein>
<accession>A0AAE0U3B3</accession>
<gene>
    <name evidence="6" type="ORF">B0H63DRAFT_96928</name>
</gene>
<dbReference type="FunFam" id="2.70.50.30:FF:000004">
    <property type="entry name" value="Rho GDP-dissociation inhibitor 1"/>
    <property type="match status" value="1"/>
</dbReference>
<comment type="similarity">
    <text evidence="2">Belongs to the Rho GDI family.</text>
</comment>
<reference evidence="6" key="1">
    <citation type="journal article" date="2023" name="Mol. Phylogenet. Evol.">
        <title>Genome-scale phylogeny and comparative genomics of the fungal order Sordariales.</title>
        <authorList>
            <person name="Hensen N."/>
            <person name="Bonometti L."/>
            <person name="Westerberg I."/>
            <person name="Brannstrom I.O."/>
            <person name="Guillou S."/>
            <person name="Cros-Aarteil S."/>
            <person name="Calhoun S."/>
            <person name="Haridas S."/>
            <person name="Kuo A."/>
            <person name="Mondo S."/>
            <person name="Pangilinan J."/>
            <person name="Riley R."/>
            <person name="LaButti K."/>
            <person name="Andreopoulos B."/>
            <person name="Lipzen A."/>
            <person name="Chen C."/>
            <person name="Yan M."/>
            <person name="Daum C."/>
            <person name="Ng V."/>
            <person name="Clum A."/>
            <person name="Steindorff A."/>
            <person name="Ohm R.A."/>
            <person name="Martin F."/>
            <person name="Silar P."/>
            <person name="Natvig D.O."/>
            <person name="Lalanne C."/>
            <person name="Gautier V."/>
            <person name="Ament-Velasquez S.L."/>
            <person name="Kruys A."/>
            <person name="Hutchinson M.I."/>
            <person name="Powell A.J."/>
            <person name="Barry K."/>
            <person name="Miller A.N."/>
            <person name="Grigoriev I.V."/>
            <person name="Debuchy R."/>
            <person name="Gladieux P."/>
            <person name="Hiltunen Thoren M."/>
            <person name="Johannesson H."/>
        </authorList>
    </citation>
    <scope>NUCLEOTIDE SEQUENCE</scope>
    <source>
        <strain evidence="6">CBS 232.78</strain>
    </source>
</reference>
<dbReference type="EMBL" id="JAULSW010000002">
    <property type="protein sequence ID" value="KAK3389301.1"/>
    <property type="molecule type" value="Genomic_DNA"/>
</dbReference>
<evidence type="ECO:0000313" key="6">
    <source>
        <dbReference type="EMBL" id="KAK3389301.1"/>
    </source>
</evidence>
<dbReference type="GO" id="GO:0005096">
    <property type="term" value="F:GTPase activator activity"/>
    <property type="evidence" value="ECO:0007669"/>
    <property type="project" value="UniProtKB-KW"/>
</dbReference>
<dbReference type="Gene3D" id="2.70.50.30">
    <property type="entry name" value="Coagulation Factor XIII, subunit A, domain 1"/>
    <property type="match status" value="1"/>
</dbReference>
<proteinExistence type="inferred from homology"/>
<dbReference type="Proteomes" id="UP001285441">
    <property type="component" value="Unassembled WGS sequence"/>
</dbReference>
<dbReference type="GO" id="GO:0016020">
    <property type="term" value="C:membrane"/>
    <property type="evidence" value="ECO:0007669"/>
    <property type="project" value="TreeGrafter"/>
</dbReference>
<evidence type="ECO:0000313" key="7">
    <source>
        <dbReference type="Proteomes" id="UP001285441"/>
    </source>
</evidence>
<name>A0AAE0U3B3_9PEZI</name>
<dbReference type="PANTHER" id="PTHR10980:SF3">
    <property type="entry name" value="LD16419P"/>
    <property type="match status" value="1"/>
</dbReference>
<dbReference type="Pfam" id="PF02115">
    <property type="entry name" value="Rho_GDI"/>
    <property type="match status" value="1"/>
</dbReference>
<dbReference type="PANTHER" id="PTHR10980">
    <property type="entry name" value="RHO GDP-DISSOCIATION INHIBITOR"/>
    <property type="match status" value="1"/>
</dbReference>
<dbReference type="InterPro" id="IPR024792">
    <property type="entry name" value="RhoGDI_dom_sf"/>
</dbReference>